<keyword evidence="5" id="KW-0378">Hydrolase</keyword>
<proteinExistence type="predicted"/>
<gene>
    <name evidence="8" type="primary">Hervk</name>
    <name evidence="8" type="ORF">ANSSEM_R16005</name>
</gene>
<feature type="non-terminal residue" evidence="8">
    <location>
        <position position="1"/>
    </location>
</feature>
<keyword evidence="6" id="KW-0695">RNA-directed DNA polymerase</keyword>
<dbReference type="AlphaFoldDB" id="A0A7K9UX98"/>
<feature type="domain" description="Reverse transcriptase thumb" evidence="7">
    <location>
        <begin position="16"/>
        <end position="55"/>
    </location>
</feature>
<dbReference type="Pfam" id="PF06817">
    <property type="entry name" value="RVT_thumb"/>
    <property type="match status" value="1"/>
</dbReference>
<name>A0A7K9UX98_ANSSE</name>
<dbReference type="Gene3D" id="3.30.70.270">
    <property type="match status" value="1"/>
</dbReference>
<evidence type="ECO:0000256" key="6">
    <source>
        <dbReference type="ARBA" id="ARBA00022918"/>
    </source>
</evidence>
<dbReference type="OrthoDB" id="422540at2759"/>
<reference evidence="8 9" key="1">
    <citation type="submission" date="2019-09" db="EMBL/GenBank/DDBJ databases">
        <title>Bird 10,000 Genomes (B10K) Project - Family phase.</title>
        <authorList>
            <person name="Zhang G."/>
        </authorList>
    </citation>
    <scope>NUCLEOTIDE SEQUENCE [LARGE SCALE GENOMIC DNA]</scope>
    <source>
        <strain evidence="8">B10K-DU-001-57</strain>
        <tissue evidence="8">Muscle</tissue>
    </source>
</reference>
<dbReference type="GO" id="GO:0004519">
    <property type="term" value="F:endonuclease activity"/>
    <property type="evidence" value="ECO:0007669"/>
    <property type="project" value="UniProtKB-KW"/>
</dbReference>
<keyword evidence="3" id="KW-0540">Nuclease</keyword>
<evidence type="ECO:0000313" key="9">
    <source>
        <dbReference type="Proteomes" id="UP000567872"/>
    </source>
</evidence>
<dbReference type="GO" id="GO:0016787">
    <property type="term" value="F:hydrolase activity"/>
    <property type="evidence" value="ECO:0007669"/>
    <property type="project" value="UniProtKB-KW"/>
</dbReference>
<dbReference type="GO" id="GO:0035613">
    <property type="term" value="F:RNA stem-loop binding"/>
    <property type="evidence" value="ECO:0007669"/>
    <property type="project" value="TreeGrafter"/>
</dbReference>
<comment type="caution">
    <text evidence="8">The sequence shown here is derived from an EMBL/GenBank/DDBJ whole genome shotgun (WGS) entry which is preliminary data.</text>
</comment>
<organism evidence="8 9">
    <name type="scientific">Anseranas semipalmata</name>
    <name type="common">Magpie goose</name>
    <name type="synonym">Anas semipalmata</name>
    <dbReference type="NCBI Taxonomy" id="8851"/>
    <lineage>
        <taxon>Eukaryota</taxon>
        <taxon>Metazoa</taxon>
        <taxon>Chordata</taxon>
        <taxon>Craniata</taxon>
        <taxon>Vertebrata</taxon>
        <taxon>Euteleostomi</taxon>
        <taxon>Archelosauria</taxon>
        <taxon>Archosauria</taxon>
        <taxon>Dinosauria</taxon>
        <taxon>Saurischia</taxon>
        <taxon>Theropoda</taxon>
        <taxon>Coelurosauria</taxon>
        <taxon>Aves</taxon>
        <taxon>Neognathae</taxon>
        <taxon>Galloanserae</taxon>
        <taxon>Anseriformes</taxon>
        <taxon>Anseranatidae</taxon>
        <taxon>Anseranas</taxon>
    </lineage>
</organism>
<evidence type="ECO:0000256" key="5">
    <source>
        <dbReference type="ARBA" id="ARBA00022801"/>
    </source>
</evidence>
<feature type="non-terminal residue" evidence="8">
    <location>
        <position position="55"/>
    </location>
</feature>
<dbReference type="EMBL" id="VXAA01002410">
    <property type="protein sequence ID" value="NXI65459.1"/>
    <property type="molecule type" value="Genomic_DNA"/>
</dbReference>
<evidence type="ECO:0000313" key="8">
    <source>
        <dbReference type="EMBL" id="NXI65459.1"/>
    </source>
</evidence>
<keyword evidence="4" id="KW-0255">Endonuclease</keyword>
<dbReference type="Proteomes" id="UP000567872">
    <property type="component" value="Unassembled WGS sequence"/>
</dbReference>
<keyword evidence="1" id="KW-0808">Transferase</keyword>
<dbReference type="SUPFAM" id="SSF56672">
    <property type="entry name" value="DNA/RNA polymerases"/>
    <property type="match status" value="1"/>
</dbReference>
<evidence type="ECO:0000256" key="2">
    <source>
        <dbReference type="ARBA" id="ARBA00022695"/>
    </source>
</evidence>
<dbReference type="InterPro" id="IPR043502">
    <property type="entry name" value="DNA/RNA_pol_sf"/>
</dbReference>
<evidence type="ECO:0000256" key="1">
    <source>
        <dbReference type="ARBA" id="ARBA00022679"/>
    </source>
</evidence>
<protein>
    <submittedName>
        <fullName evidence="8">PO113 protein</fullName>
    </submittedName>
</protein>
<dbReference type="PANTHER" id="PTHR41694:SF3">
    <property type="entry name" value="RNA-DIRECTED DNA POLYMERASE-RELATED"/>
    <property type="match status" value="1"/>
</dbReference>
<evidence type="ECO:0000256" key="3">
    <source>
        <dbReference type="ARBA" id="ARBA00022722"/>
    </source>
</evidence>
<dbReference type="InterPro" id="IPR010661">
    <property type="entry name" value="RVT_thumb"/>
</dbReference>
<evidence type="ECO:0000256" key="4">
    <source>
        <dbReference type="ARBA" id="ARBA00022759"/>
    </source>
</evidence>
<accession>A0A7K9UX98</accession>
<evidence type="ECO:0000259" key="7">
    <source>
        <dbReference type="Pfam" id="PF06817"/>
    </source>
</evidence>
<dbReference type="GO" id="GO:0003964">
    <property type="term" value="F:RNA-directed DNA polymerase activity"/>
    <property type="evidence" value="ECO:0007669"/>
    <property type="project" value="UniProtKB-KW"/>
</dbReference>
<dbReference type="PANTHER" id="PTHR41694">
    <property type="entry name" value="ENDOGENOUS RETROVIRUS GROUP K MEMBER POL PROTEIN"/>
    <property type="match status" value="1"/>
</dbReference>
<keyword evidence="9" id="KW-1185">Reference proteome</keyword>
<dbReference type="InterPro" id="IPR043128">
    <property type="entry name" value="Rev_trsase/Diguanyl_cyclase"/>
</dbReference>
<keyword evidence="2" id="KW-0548">Nucleotidyltransferase</keyword>
<sequence length="55" mass="6400">PWQYLGWKIMTQSISPQKVRLVPHIKTLNDLQQLLGAVNWIWPLLGITTEILHPL</sequence>